<evidence type="ECO:0000313" key="1">
    <source>
        <dbReference type="EMBL" id="EJW98678.1"/>
    </source>
</evidence>
<name>J9FVY1_9ZZZZ</name>
<feature type="non-terminal residue" evidence="1">
    <location>
        <position position="1"/>
    </location>
</feature>
<gene>
    <name evidence="1" type="ORF">EVA_13215</name>
</gene>
<dbReference type="AlphaFoldDB" id="J9FVY1"/>
<dbReference type="EMBL" id="AMCI01004154">
    <property type="protein sequence ID" value="EJW98678.1"/>
    <property type="molecule type" value="Genomic_DNA"/>
</dbReference>
<proteinExistence type="predicted"/>
<sequence>DPCEDHSLLDDKAAIPETMIAAEECHKRLLSVCNPYEVDRRAKDFSKAYQGSTGHCRIQY</sequence>
<comment type="caution">
    <text evidence="1">The sequence shown here is derived from an EMBL/GenBank/DDBJ whole genome shotgun (WGS) entry which is preliminary data.</text>
</comment>
<accession>J9FVY1</accession>
<reference evidence="1" key="1">
    <citation type="journal article" date="2012" name="PLoS ONE">
        <title>Gene sets for utilization of primary and secondary nutrition supplies in the distal gut of endangered iberian lynx.</title>
        <authorList>
            <person name="Alcaide M."/>
            <person name="Messina E."/>
            <person name="Richter M."/>
            <person name="Bargiela R."/>
            <person name="Peplies J."/>
            <person name="Huws S.A."/>
            <person name="Newbold C.J."/>
            <person name="Golyshin P.N."/>
            <person name="Simon M.A."/>
            <person name="Lopez G."/>
            <person name="Yakimov M.M."/>
            <person name="Ferrer M."/>
        </authorList>
    </citation>
    <scope>NUCLEOTIDE SEQUENCE</scope>
</reference>
<organism evidence="1">
    <name type="scientific">gut metagenome</name>
    <dbReference type="NCBI Taxonomy" id="749906"/>
    <lineage>
        <taxon>unclassified sequences</taxon>
        <taxon>metagenomes</taxon>
        <taxon>organismal metagenomes</taxon>
    </lineage>
</organism>
<protein>
    <submittedName>
        <fullName evidence="1">Uncharacterized protein</fullName>
    </submittedName>
</protein>